<evidence type="ECO:0000259" key="1">
    <source>
        <dbReference type="PROSITE" id="PS50263"/>
    </source>
</evidence>
<dbReference type="Pfam" id="PF00795">
    <property type="entry name" value="CN_hydrolase"/>
    <property type="match status" value="1"/>
</dbReference>
<reference evidence="3" key="1">
    <citation type="journal article" date="2019" name="Int. J. Syst. Evol. Microbiol.">
        <title>The Global Catalogue of Microorganisms (GCM) 10K type strain sequencing project: providing services to taxonomists for standard genome sequencing and annotation.</title>
        <authorList>
            <consortium name="The Broad Institute Genomics Platform"/>
            <consortium name="The Broad Institute Genome Sequencing Center for Infectious Disease"/>
            <person name="Wu L."/>
            <person name="Ma J."/>
        </authorList>
    </citation>
    <scope>NUCLEOTIDE SEQUENCE [LARGE SCALE GENOMIC DNA]</scope>
    <source>
        <strain evidence="3">CGMCC 1.12922</strain>
    </source>
</reference>
<dbReference type="Gene3D" id="3.60.110.10">
    <property type="entry name" value="Carbon-nitrogen hydrolase"/>
    <property type="match status" value="1"/>
</dbReference>
<evidence type="ECO:0000313" key="2">
    <source>
        <dbReference type="EMBL" id="GGD28078.1"/>
    </source>
</evidence>
<dbReference type="CDD" id="cd07574">
    <property type="entry name" value="nitrilase_Rim1_like"/>
    <property type="match status" value="1"/>
</dbReference>
<dbReference type="InterPro" id="IPR003010">
    <property type="entry name" value="C-N_Hydrolase"/>
</dbReference>
<dbReference type="InterPro" id="IPR036526">
    <property type="entry name" value="C-N_Hydrolase_sf"/>
</dbReference>
<feature type="domain" description="CN hydrolase" evidence="1">
    <location>
        <begin position="1"/>
        <end position="259"/>
    </location>
</feature>
<proteinExistence type="predicted"/>
<dbReference type="PANTHER" id="PTHR23088:SF50">
    <property type="entry name" value="HYDROLASE YHCX"/>
    <property type="match status" value="1"/>
</dbReference>
<gene>
    <name evidence="2" type="ORF">GCM10011358_10300</name>
</gene>
<keyword evidence="3" id="KW-1185">Reference proteome</keyword>
<dbReference type="PANTHER" id="PTHR23088">
    <property type="entry name" value="NITRILASE-RELATED"/>
    <property type="match status" value="1"/>
</dbReference>
<protein>
    <submittedName>
        <fullName evidence="2">Amidohydrolase</fullName>
    </submittedName>
</protein>
<dbReference type="PROSITE" id="PS50263">
    <property type="entry name" value="CN_HYDROLASE"/>
    <property type="match status" value="1"/>
</dbReference>
<organism evidence="2 3">
    <name type="scientific">Sinisalibacter lacisalsi</name>
    <dbReference type="NCBI Taxonomy" id="1526570"/>
    <lineage>
        <taxon>Bacteria</taxon>
        <taxon>Pseudomonadati</taxon>
        <taxon>Pseudomonadota</taxon>
        <taxon>Alphaproteobacteria</taxon>
        <taxon>Rhodobacterales</taxon>
        <taxon>Roseobacteraceae</taxon>
        <taxon>Sinisalibacter</taxon>
    </lineage>
</organism>
<comment type="caution">
    <text evidence="2">The sequence shown here is derived from an EMBL/GenBank/DDBJ whole genome shotgun (WGS) entry which is preliminary data.</text>
</comment>
<dbReference type="EMBL" id="BMGI01000001">
    <property type="protein sequence ID" value="GGD28078.1"/>
    <property type="molecule type" value="Genomic_DNA"/>
</dbReference>
<evidence type="ECO:0000313" key="3">
    <source>
        <dbReference type="Proteomes" id="UP000617355"/>
    </source>
</evidence>
<dbReference type="Proteomes" id="UP000617355">
    <property type="component" value="Unassembled WGS sequence"/>
</dbReference>
<name>A0ABQ1QIS6_9RHOB</name>
<sequence length="293" mass="31127">MKLAAACYPIDWMEGFDCYADKLAAWVGEAAGQGADLLVFPEYGAMELAAFAGREVAGDTQASMRAVSDALPRAWDLHAELAARHGVHILAASGPFFAGEHAVNRAMFFTPDGRRQPHDKQIMTRWERDPMDVRPGDPLVVMDTALGRIGVLICYDAEFPLLGRALVEAGAEIILVPSATEALEGFSRVRVGAMARALEGQCVVAHAPTQGAAPWNPVVDENAGAASIYGPPDRGFPATGILAEGAMNAPGWTIAEVDLALVRAARADGNVLTMAHWREQAARAESVQTVVLA</sequence>
<dbReference type="SUPFAM" id="SSF56317">
    <property type="entry name" value="Carbon-nitrogen hydrolase"/>
    <property type="match status" value="1"/>
</dbReference>
<accession>A0ABQ1QIS6</accession>
<dbReference type="RefSeq" id="WP_188526520.1">
    <property type="nucleotide sequence ID" value="NZ_BMGI01000001.1"/>
</dbReference>